<dbReference type="Pfam" id="PF08338">
    <property type="entry name" value="DUF1731"/>
    <property type="match status" value="1"/>
</dbReference>
<dbReference type="Gene3D" id="3.40.50.720">
    <property type="entry name" value="NAD(P)-binding Rossmann-like Domain"/>
    <property type="match status" value="1"/>
</dbReference>
<reference evidence="4 5" key="1">
    <citation type="journal article" date="2021" name="bioRxiv">
        <title>Unraveling nitrogen, sulfur and carbon metabolic pathways and microbial community transcriptional responses to substrate deprivation and toxicity stresses in a bioreactor mimicking anoxic brackish coastal sediment conditions.</title>
        <authorList>
            <person name="Martins P.D."/>
            <person name="Echeveste M.J."/>
            <person name="Arshad A."/>
            <person name="Kurth J."/>
            <person name="Ouboter H."/>
            <person name="Jetten M.S.M."/>
            <person name="Welte C.U."/>
        </authorList>
    </citation>
    <scope>NUCLEOTIDE SEQUENCE [LARGE SCALE GENOMIC DNA]</scope>
    <source>
        <strain evidence="4">MAG_38</strain>
    </source>
</reference>
<dbReference type="PANTHER" id="PTHR11092:SF0">
    <property type="entry name" value="EPIMERASE FAMILY PROTEIN SDR39U1"/>
    <property type="match status" value="1"/>
</dbReference>
<feature type="domain" description="DUF1731" evidence="3">
    <location>
        <begin position="252"/>
        <end position="298"/>
    </location>
</feature>
<organism evidence="4 5">
    <name type="scientific">Candidatus Methylomirabilis tolerans</name>
    <dbReference type="NCBI Taxonomy" id="3123416"/>
    <lineage>
        <taxon>Bacteria</taxon>
        <taxon>Candidatus Methylomirabilota</taxon>
        <taxon>Candidatus Methylomirabilia</taxon>
        <taxon>Candidatus Methylomirabilales</taxon>
        <taxon>Candidatus Methylomirabilaceae</taxon>
        <taxon>Candidatus Methylomirabilis</taxon>
    </lineage>
</organism>
<name>A0AAJ1EIJ6_9BACT</name>
<gene>
    <name evidence="4" type="ORF">K8G79_00350</name>
</gene>
<dbReference type="SUPFAM" id="SSF51735">
    <property type="entry name" value="NAD(P)-binding Rossmann-fold domains"/>
    <property type="match status" value="1"/>
</dbReference>
<proteinExistence type="inferred from homology"/>
<evidence type="ECO:0000313" key="5">
    <source>
        <dbReference type="Proteomes" id="UP001197609"/>
    </source>
</evidence>
<evidence type="ECO:0000313" key="4">
    <source>
        <dbReference type="EMBL" id="MBZ0158595.1"/>
    </source>
</evidence>
<dbReference type="AlphaFoldDB" id="A0AAJ1EIJ6"/>
<evidence type="ECO:0000256" key="1">
    <source>
        <dbReference type="ARBA" id="ARBA00009353"/>
    </source>
</evidence>
<dbReference type="InterPro" id="IPR036291">
    <property type="entry name" value="NAD(P)-bd_dom_sf"/>
</dbReference>
<evidence type="ECO:0000259" key="3">
    <source>
        <dbReference type="Pfam" id="PF08338"/>
    </source>
</evidence>
<dbReference type="PANTHER" id="PTHR11092">
    <property type="entry name" value="SUGAR NUCLEOTIDE EPIMERASE RELATED"/>
    <property type="match status" value="1"/>
</dbReference>
<comment type="similarity">
    <text evidence="1">Belongs to the NAD(P)-dependent epimerase/dehydratase family. SDR39U1 subfamily.</text>
</comment>
<dbReference type="Proteomes" id="UP001197609">
    <property type="component" value="Unassembled WGS sequence"/>
</dbReference>
<dbReference type="Pfam" id="PF01370">
    <property type="entry name" value="Epimerase"/>
    <property type="match status" value="1"/>
</dbReference>
<comment type="caution">
    <text evidence="4">The sequence shown here is derived from an EMBL/GenBank/DDBJ whole genome shotgun (WGS) entry which is preliminary data.</text>
</comment>
<dbReference type="InterPro" id="IPR010099">
    <property type="entry name" value="SDR39U1"/>
</dbReference>
<protein>
    <submittedName>
        <fullName evidence="4">TIGR01777 family oxidoreductase</fullName>
    </submittedName>
</protein>
<dbReference type="InterPro" id="IPR013549">
    <property type="entry name" value="DUF1731"/>
</dbReference>
<accession>A0AAJ1EIJ6</accession>
<feature type="domain" description="NAD-dependent epimerase/dehydratase" evidence="2">
    <location>
        <begin position="6"/>
        <end position="216"/>
    </location>
</feature>
<sequence length="302" mass="32116">MTQLHVLITGSTGFVGSALVPFLATGGHRVTRLVRATPEHGIAEVQWDPEAGIIDTARLEGLDAVVHLAGENIAAGRWTAEKKVKIRDSRVGGTRLLCDSLAGLKQPPKVLVCASAIGYYGDRGDEVLTEESTLGSGFLAEVCREWEAAAKSAVQKGIRVVHLRFGMVASATGGALAKLLPPFKMGLGGVLGTGNQYISWIALDDLLGVIAHALTTEALQGPVNAVTPNPVTNQEFTRTLGRILGRFTLFPIPATAAHLAFGEMADEVLLASQRVQPTRLLATGYRFRYPDLEGALRHSLGH</sequence>
<dbReference type="CDD" id="cd05242">
    <property type="entry name" value="SDR_a8"/>
    <property type="match status" value="1"/>
</dbReference>
<dbReference type="NCBIfam" id="TIGR01777">
    <property type="entry name" value="yfcH"/>
    <property type="match status" value="1"/>
</dbReference>
<dbReference type="EMBL" id="JAIOIU010000009">
    <property type="protein sequence ID" value="MBZ0158595.1"/>
    <property type="molecule type" value="Genomic_DNA"/>
</dbReference>
<dbReference type="InterPro" id="IPR001509">
    <property type="entry name" value="Epimerase_deHydtase"/>
</dbReference>
<evidence type="ECO:0000259" key="2">
    <source>
        <dbReference type="Pfam" id="PF01370"/>
    </source>
</evidence>